<name>A0A328CZ85_9ASTE</name>
<sequence length="173" mass="19258">MGVGDPGAISEDKNMAGLILHPGVRRQSLRRRTPMPQRPLRRRRLSQLPPPPLLLPHSPLLPPAPSSPPKAIQRIAAASAANSPHWEEAAAETDGDVEYCMDDVIIGGELEVHSPRRHEQTPAAIMAAQCSWYNFDSPKYSNMFANDGFFAGDPQLIDRMYDDYGEIRLWSFT</sequence>
<accession>A0A328CZ85</accession>
<organism evidence="2 3">
    <name type="scientific">Cuscuta australis</name>
    <dbReference type="NCBI Taxonomy" id="267555"/>
    <lineage>
        <taxon>Eukaryota</taxon>
        <taxon>Viridiplantae</taxon>
        <taxon>Streptophyta</taxon>
        <taxon>Embryophyta</taxon>
        <taxon>Tracheophyta</taxon>
        <taxon>Spermatophyta</taxon>
        <taxon>Magnoliopsida</taxon>
        <taxon>eudicotyledons</taxon>
        <taxon>Gunneridae</taxon>
        <taxon>Pentapetalae</taxon>
        <taxon>asterids</taxon>
        <taxon>lamiids</taxon>
        <taxon>Solanales</taxon>
        <taxon>Convolvulaceae</taxon>
        <taxon>Cuscuteae</taxon>
        <taxon>Cuscuta</taxon>
        <taxon>Cuscuta subgen. Grammica</taxon>
        <taxon>Cuscuta sect. Cleistogrammica</taxon>
    </lineage>
</organism>
<evidence type="ECO:0000313" key="3">
    <source>
        <dbReference type="Proteomes" id="UP000249390"/>
    </source>
</evidence>
<keyword evidence="3" id="KW-1185">Reference proteome</keyword>
<dbReference type="Proteomes" id="UP000249390">
    <property type="component" value="Unassembled WGS sequence"/>
</dbReference>
<protein>
    <submittedName>
        <fullName evidence="2">Uncharacterized protein</fullName>
    </submittedName>
</protein>
<gene>
    <name evidence="2" type="ORF">DM860_013456</name>
</gene>
<feature type="compositionally biased region" description="Basic residues" evidence="1">
    <location>
        <begin position="23"/>
        <end position="45"/>
    </location>
</feature>
<evidence type="ECO:0000256" key="1">
    <source>
        <dbReference type="SAM" id="MobiDB-lite"/>
    </source>
</evidence>
<evidence type="ECO:0000313" key="2">
    <source>
        <dbReference type="EMBL" id="RAL38775.1"/>
    </source>
</evidence>
<reference evidence="2 3" key="1">
    <citation type="submission" date="2018-06" db="EMBL/GenBank/DDBJ databases">
        <title>The Genome of Cuscuta australis (Dodder) Provides Insight into the Evolution of Plant Parasitism.</title>
        <authorList>
            <person name="Liu H."/>
        </authorList>
    </citation>
    <scope>NUCLEOTIDE SEQUENCE [LARGE SCALE GENOMIC DNA]</scope>
    <source>
        <strain evidence="3">cv. Yunnan</strain>
        <tissue evidence="2">Vines</tissue>
    </source>
</reference>
<comment type="caution">
    <text evidence="2">The sequence shown here is derived from an EMBL/GenBank/DDBJ whole genome shotgun (WGS) entry which is preliminary data.</text>
</comment>
<dbReference type="EMBL" id="NQVE01000206">
    <property type="protein sequence ID" value="RAL38775.1"/>
    <property type="molecule type" value="Genomic_DNA"/>
</dbReference>
<dbReference type="AlphaFoldDB" id="A0A328CZ85"/>
<feature type="region of interest" description="Disordered" evidence="1">
    <location>
        <begin position="1"/>
        <end position="70"/>
    </location>
</feature>
<proteinExistence type="predicted"/>
<feature type="compositionally biased region" description="Pro residues" evidence="1">
    <location>
        <begin position="48"/>
        <end position="68"/>
    </location>
</feature>